<organism evidence="3 4">
    <name type="scientific">Phaeodactylibacter luteus</name>
    <dbReference type="NCBI Taxonomy" id="1564516"/>
    <lineage>
        <taxon>Bacteria</taxon>
        <taxon>Pseudomonadati</taxon>
        <taxon>Bacteroidota</taxon>
        <taxon>Saprospiria</taxon>
        <taxon>Saprospirales</taxon>
        <taxon>Haliscomenobacteraceae</taxon>
        <taxon>Phaeodactylibacter</taxon>
    </lineage>
</organism>
<comment type="caution">
    <text evidence="3">The sequence shown here is derived from an EMBL/GenBank/DDBJ whole genome shotgun (WGS) entry which is preliminary data.</text>
</comment>
<evidence type="ECO:0000313" key="3">
    <source>
        <dbReference type="EMBL" id="TXB61895.1"/>
    </source>
</evidence>
<dbReference type="Pfam" id="PF02541">
    <property type="entry name" value="Ppx-GppA"/>
    <property type="match status" value="1"/>
</dbReference>
<dbReference type="PANTHER" id="PTHR30005:SF0">
    <property type="entry name" value="RETROGRADE REGULATION PROTEIN 2"/>
    <property type="match status" value="1"/>
</dbReference>
<dbReference type="RefSeq" id="WP_147168716.1">
    <property type="nucleotide sequence ID" value="NZ_VOOR01000042.1"/>
</dbReference>
<dbReference type="Gene3D" id="3.30.420.40">
    <property type="match status" value="1"/>
</dbReference>
<dbReference type="AlphaFoldDB" id="A0A5C6RIY8"/>
<proteinExistence type="predicted"/>
<dbReference type="OrthoDB" id="9814545at2"/>
<accession>A0A5C6RIY8</accession>
<feature type="transmembrane region" description="Helical" evidence="1">
    <location>
        <begin position="270"/>
        <end position="297"/>
    </location>
</feature>
<dbReference type="GO" id="GO:0016462">
    <property type="term" value="F:pyrophosphatase activity"/>
    <property type="evidence" value="ECO:0007669"/>
    <property type="project" value="TreeGrafter"/>
</dbReference>
<dbReference type="SUPFAM" id="SSF53067">
    <property type="entry name" value="Actin-like ATPase domain"/>
    <property type="match status" value="2"/>
</dbReference>
<keyword evidence="1" id="KW-1133">Transmembrane helix</keyword>
<dbReference type="InterPro" id="IPR050273">
    <property type="entry name" value="GppA/Ppx_hydrolase"/>
</dbReference>
<sequence length="315" mass="33839">MDIAPNFAVLDLGTNTFHLLIARPQAGTPFETVLEEKRYVFLAEEGIARIGEGARNRARKALHEYAALLDEHKVDRGRVRISGTAALRTASNGPQLQAEAKGIIGAAVQIISGKEEARLIHLGVSAALYPMQERALIMDIGGGSTEFILSDGRSGALWAESFPIGAAVLFREFHHTEPIEPAQTAALRAHLQATLQPLKRALKAHPCTVLVGASGAFEVVGSVLGSEAAAYRAARLPIAQFPEFARKIAGMTAEERQQQMPDIPAQRAQLMTVAFLLIGMVMEMAGTNALFVAAYGLKEGMMQELISEGRQASSM</sequence>
<evidence type="ECO:0000259" key="2">
    <source>
        <dbReference type="Pfam" id="PF02541"/>
    </source>
</evidence>
<keyword evidence="1" id="KW-0472">Membrane</keyword>
<evidence type="ECO:0000313" key="4">
    <source>
        <dbReference type="Proteomes" id="UP000321580"/>
    </source>
</evidence>
<gene>
    <name evidence="3" type="ORF">FRY97_16735</name>
</gene>
<dbReference type="EMBL" id="VOOR01000042">
    <property type="protein sequence ID" value="TXB61895.1"/>
    <property type="molecule type" value="Genomic_DNA"/>
</dbReference>
<keyword evidence="1" id="KW-0812">Transmembrane</keyword>
<reference evidence="3 4" key="1">
    <citation type="submission" date="2019-08" db="EMBL/GenBank/DDBJ databases">
        <title>Genome of Phaeodactylibacter luteus.</title>
        <authorList>
            <person name="Bowman J.P."/>
        </authorList>
    </citation>
    <scope>NUCLEOTIDE SEQUENCE [LARGE SCALE GENOMIC DNA]</scope>
    <source>
        <strain evidence="3 4">KCTC 42180</strain>
    </source>
</reference>
<keyword evidence="4" id="KW-1185">Reference proteome</keyword>
<evidence type="ECO:0000256" key="1">
    <source>
        <dbReference type="SAM" id="Phobius"/>
    </source>
</evidence>
<protein>
    <recommendedName>
        <fullName evidence="2">Ppx/GppA phosphatase N-terminal domain-containing protein</fullName>
    </recommendedName>
</protein>
<name>A0A5C6RIY8_9BACT</name>
<dbReference type="Gene3D" id="3.30.420.150">
    <property type="entry name" value="Exopolyphosphatase. Domain 2"/>
    <property type="match status" value="1"/>
</dbReference>
<dbReference type="InterPro" id="IPR043129">
    <property type="entry name" value="ATPase_NBD"/>
</dbReference>
<dbReference type="PANTHER" id="PTHR30005">
    <property type="entry name" value="EXOPOLYPHOSPHATASE"/>
    <property type="match status" value="1"/>
</dbReference>
<dbReference type="Proteomes" id="UP000321580">
    <property type="component" value="Unassembled WGS sequence"/>
</dbReference>
<feature type="domain" description="Ppx/GppA phosphatase N-terminal" evidence="2">
    <location>
        <begin position="21"/>
        <end position="305"/>
    </location>
</feature>
<dbReference type="InterPro" id="IPR003695">
    <property type="entry name" value="Ppx_GppA_N"/>
</dbReference>